<proteinExistence type="predicted"/>
<comment type="caution">
    <text evidence="1">The sequence shown here is derived from an EMBL/GenBank/DDBJ whole genome shotgun (WGS) entry which is preliminary data.</text>
</comment>
<evidence type="ECO:0000313" key="2">
    <source>
        <dbReference type="Proteomes" id="UP000789375"/>
    </source>
</evidence>
<evidence type="ECO:0000313" key="1">
    <source>
        <dbReference type="EMBL" id="CAG8458217.1"/>
    </source>
</evidence>
<organism evidence="1 2">
    <name type="scientific">Funneliformis mosseae</name>
    <name type="common">Endomycorrhizal fungus</name>
    <name type="synonym">Glomus mosseae</name>
    <dbReference type="NCBI Taxonomy" id="27381"/>
    <lineage>
        <taxon>Eukaryota</taxon>
        <taxon>Fungi</taxon>
        <taxon>Fungi incertae sedis</taxon>
        <taxon>Mucoromycota</taxon>
        <taxon>Glomeromycotina</taxon>
        <taxon>Glomeromycetes</taxon>
        <taxon>Glomerales</taxon>
        <taxon>Glomeraceae</taxon>
        <taxon>Funneliformis</taxon>
    </lineage>
</organism>
<gene>
    <name evidence="1" type="ORF">FMOSSE_LOCUS1901</name>
</gene>
<name>A0A9N8VKJ8_FUNMO</name>
<dbReference type="Proteomes" id="UP000789375">
    <property type="component" value="Unassembled WGS sequence"/>
</dbReference>
<dbReference type="EMBL" id="CAJVPP010000225">
    <property type="protein sequence ID" value="CAG8458217.1"/>
    <property type="molecule type" value="Genomic_DNA"/>
</dbReference>
<sequence length="126" mass="14502">MSVGNRYFCKESEKAIGSLIKKHQMITKTDTIIRVCDESLLARDEYQQLATVKISLTCEYLIANHRIEITNLINEDIKIGTFNIDKNENLSNNLEEFDNDIIVNKKEIGNDAYKSIYTMLQTLIPI</sequence>
<accession>A0A9N8VKJ8</accession>
<protein>
    <submittedName>
        <fullName evidence="1">8629_t:CDS:1</fullName>
    </submittedName>
</protein>
<reference evidence="1" key="1">
    <citation type="submission" date="2021-06" db="EMBL/GenBank/DDBJ databases">
        <authorList>
            <person name="Kallberg Y."/>
            <person name="Tangrot J."/>
            <person name="Rosling A."/>
        </authorList>
    </citation>
    <scope>NUCLEOTIDE SEQUENCE</scope>
    <source>
        <strain evidence="1">87-6 pot B 2015</strain>
    </source>
</reference>
<dbReference type="AlphaFoldDB" id="A0A9N8VKJ8"/>
<keyword evidence="2" id="KW-1185">Reference proteome</keyword>